<dbReference type="EMBL" id="RJUF01000013">
    <property type="protein sequence ID" value="MCP9762700.1"/>
    <property type="molecule type" value="Genomic_DNA"/>
</dbReference>
<evidence type="ECO:0000313" key="2">
    <source>
        <dbReference type="EMBL" id="MCP9762700.1"/>
    </source>
</evidence>
<name>A0AAE3KWD4_9BACT</name>
<sequence>MKTKILPNVSKRNKLLPKTFLHYNYPNLKIFIIIMLKFGQSINEKSRLCSLILLVIIFSIGASQNANAQADCSNPIIICGNTQAYNPSGVGEKLEQLACGGIEHNSLWFAFQAKANGTLNFVIRPTTLQGLPTVVDVDWSLYQLAGAPGTSNCNNKTQLSCNFAGSSTVFGIPGATGMATPPYTAAQFNSGIDVVAGTWYAIHIDQFSNTTPILLNVQFTGNPESTNLNSTPGIFDNRPNFTSTLASGCSGTYNFSSSSSAATSGIASYLWDFGDGSTATTANPSHSYVTTGTYFVNLTVTDNNGCKATIRKKIIYNITPPTVNAASIFVTSACSNSNNGEITVVDEGTTTLGVTGGTAPYTYELVSPSPMIRAAQSSNKFTGLQPGGYFIKVTDACGRSAVSTVVTVSQVATNSTIGLGIQNIQSACLGSPTGTATIFANGTAPPYTMALVASSPVTIGALPAVARDPITATFYTTFENLLPGLYTVEAVDGCGKSRRATFTVSVSTAPTANAVASPSCVGSATGTVTVTATAATGLSANGSPGTFQYALISPSPILRSFQNSSVFENLLPGTYTVAVRDNCSNIGTTTVTVGTAVAPNFGTSFTSASCPNGSTGTIEVQNGTTAGGGSPYTYALIAPSPVTRPSQNDNAFTNLPPGTYTVRLTDVCGTSARTTVTVAASSAPSFTTAVGASCANPAAGTITVTPGASSIGAYTFELISPGGAIRATQGSNVANTNNSIFTNLSQGSYTVRMTDGCGVPVTGTATVSSPTALVFPTGSAAVASCSTLGSGQITVAQPTTGLAPYTYELISPSPITRSSQNSRIFNNLPSGNYTVLITDFCGTQVDNSATPINVPVSTAPTLTVTNSASCATASGTITCVATTANQGGGTYQFALIAPSPVTRPNQTSPIFTGLPAGAYTVQITDQCGQTGTNTTTIATAGAFTPAAGGSIARCDGGSGYIGQLIVTNPQNFTSGGPIPVGSGGGPYTYALYDATNTTLLAGPQASNVFSNITPVAGTPTHTIRVTDVCGNTSTTTGTINNPSAITTATISATTASCSSSNTGVIKVTVQSGGGLPPFRYSLIDAVTSAVVMAPQTSTTFTNVPDNATGYLVRTTDDCGNAVTSSTPLLFPAATAPTGSVVTTPSCVSSSTGRIVVTPSAGATFAGGTFSYALYNAANTVLVRVTQASPVFNNLAAGTYTVRITDQCGALGTVEAIIDNSVPALTATGSISPTCSGGSSGVIAASASGGSLPRTFSIVLQSSGAIIAGPQTDSVFAGLAANTYIVRVTDACGTISNSANLVVGDLTSTPTLSTTTALDCDGGSVLSGYGGGGSGGPYTYGLCTGTACNSFGTFSTASTFTIPSSGTYRVAVRDRCGLQTSSPDVVINIPTKAVITGVTKSNTCGATNITVAATNVPNTPYYSLDGGNFTTTIGSVPVGNHTIRVSNFNAGTFECASDAFAFTVSSTPSNPTGTSNVSICNGATASLTAACANSSVVWYNASLVAIPFTGSPYVTPNLTSPTTYNVRCEDGACRSGFVTVNVTINNPPTAQIIGTTNLSCSVTSVTRTASGGTSYQWSGPNSYSANTAMATITTAGTFTVT</sequence>
<comment type="caution">
    <text evidence="2">The sequence shown here is derived from an EMBL/GenBank/DDBJ whole genome shotgun (WGS) entry which is preliminary data.</text>
</comment>
<organism evidence="2 3">
    <name type="scientific">Lacihabitans soyangensis</name>
    <dbReference type="NCBI Taxonomy" id="869394"/>
    <lineage>
        <taxon>Bacteria</taxon>
        <taxon>Pseudomonadati</taxon>
        <taxon>Bacteroidota</taxon>
        <taxon>Cytophagia</taxon>
        <taxon>Cytophagales</taxon>
        <taxon>Leadbetterellaceae</taxon>
        <taxon>Lacihabitans</taxon>
    </lineage>
</organism>
<evidence type="ECO:0000259" key="1">
    <source>
        <dbReference type="PROSITE" id="PS50093"/>
    </source>
</evidence>
<feature type="non-terminal residue" evidence="2">
    <location>
        <position position="1600"/>
    </location>
</feature>
<dbReference type="InterPro" id="IPR022409">
    <property type="entry name" value="PKD/Chitinase_dom"/>
</dbReference>
<dbReference type="PROSITE" id="PS50093">
    <property type="entry name" value="PKD"/>
    <property type="match status" value="1"/>
</dbReference>
<reference evidence="2 3" key="1">
    <citation type="submission" date="2018-11" db="EMBL/GenBank/DDBJ databases">
        <title>Novel bacteria species description.</title>
        <authorList>
            <person name="Han J.-H."/>
        </authorList>
    </citation>
    <scope>NUCLEOTIDE SEQUENCE [LARGE SCALE GENOMIC DNA]</scope>
    <source>
        <strain evidence="2 3">KCTC23259</strain>
    </source>
</reference>
<feature type="domain" description="PKD" evidence="1">
    <location>
        <begin position="252"/>
        <end position="309"/>
    </location>
</feature>
<dbReference type="InterPro" id="IPR013783">
    <property type="entry name" value="Ig-like_fold"/>
</dbReference>
<dbReference type="InterPro" id="IPR000601">
    <property type="entry name" value="PKD_dom"/>
</dbReference>
<dbReference type="Pfam" id="PF18911">
    <property type="entry name" value="PKD_4"/>
    <property type="match status" value="1"/>
</dbReference>
<accession>A0AAE3KWD4</accession>
<dbReference type="Gene3D" id="2.60.40.10">
    <property type="entry name" value="Immunoglobulins"/>
    <property type="match status" value="1"/>
</dbReference>
<dbReference type="SMART" id="SM00089">
    <property type="entry name" value="PKD"/>
    <property type="match status" value="1"/>
</dbReference>
<gene>
    <name evidence="2" type="ORF">EGI31_07005</name>
</gene>
<protein>
    <submittedName>
        <fullName evidence="2">PKD domain-containing protein</fullName>
    </submittedName>
</protein>
<dbReference type="Proteomes" id="UP001204144">
    <property type="component" value="Unassembled WGS sequence"/>
</dbReference>
<proteinExistence type="predicted"/>
<keyword evidence="3" id="KW-1185">Reference proteome</keyword>
<dbReference type="SUPFAM" id="SSF49299">
    <property type="entry name" value="PKD domain"/>
    <property type="match status" value="1"/>
</dbReference>
<evidence type="ECO:0000313" key="3">
    <source>
        <dbReference type="Proteomes" id="UP001204144"/>
    </source>
</evidence>
<dbReference type="CDD" id="cd00146">
    <property type="entry name" value="PKD"/>
    <property type="match status" value="1"/>
</dbReference>
<dbReference type="InterPro" id="IPR035986">
    <property type="entry name" value="PKD_dom_sf"/>
</dbReference>